<keyword evidence="7" id="KW-0472">Membrane</keyword>
<feature type="compositionally biased region" description="Basic and acidic residues" evidence="6">
    <location>
        <begin position="221"/>
        <end position="250"/>
    </location>
</feature>
<keyword evidence="2" id="KW-1003">Cell membrane</keyword>
<organism evidence="8 9">
    <name type="scientific">Juglans regia</name>
    <name type="common">English walnut</name>
    <dbReference type="NCBI Taxonomy" id="51240"/>
    <lineage>
        <taxon>Eukaryota</taxon>
        <taxon>Viridiplantae</taxon>
        <taxon>Streptophyta</taxon>
        <taxon>Embryophyta</taxon>
        <taxon>Tracheophyta</taxon>
        <taxon>Spermatophyta</taxon>
        <taxon>Magnoliopsida</taxon>
        <taxon>eudicotyledons</taxon>
        <taxon>Gunneridae</taxon>
        <taxon>Pentapetalae</taxon>
        <taxon>rosids</taxon>
        <taxon>fabids</taxon>
        <taxon>Fagales</taxon>
        <taxon>Juglandaceae</taxon>
        <taxon>Juglans</taxon>
    </lineage>
</organism>
<reference evidence="9" key="1">
    <citation type="submission" date="2025-08" db="UniProtKB">
        <authorList>
            <consortium name="RefSeq"/>
        </authorList>
    </citation>
    <scope>IDENTIFICATION</scope>
    <source>
        <tissue evidence="9">Leaves</tissue>
    </source>
</reference>
<dbReference type="Proteomes" id="UP000235220">
    <property type="component" value="Chromosome 4"/>
</dbReference>
<comment type="similarity">
    <text evidence="4 5">Belongs to the small heat shock protein (HSP20) family.</text>
</comment>
<feature type="transmembrane region" description="Helical" evidence="7">
    <location>
        <begin position="307"/>
        <end position="324"/>
    </location>
</feature>
<keyword evidence="3" id="KW-0611">Plant defense</keyword>
<evidence type="ECO:0000256" key="1">
    <source>
        <dbReference type="ARBA" id="ARBA00004162"/>
    </source>
</evidence>
<sequence>MDAKPRAVDRVYEDFEPQTEWAREEGFDTLIVLLPGFSKEQLRVQITSSRNLRVSGERSLGNDKWRRFQKELSIPSDVETNKITAKFEGGTLYIKHPKAITPAKPQEDAKLPAKSQEKFKSETKFADQKSDQGDAAQEVPSKATSDKRTNGKPAAQATAYTTRKTSKKEEANDTTGKTSVAAPANSVPQNVPEKEKEKEPRSTDGKSSTVEDANMTSGKKPGKEEPIYSEKRKSTVVDSETKNGGLEETKNVSNAGSDKKHESTLGDSIKNATKMDKGSISSGKSSMENYKQAARRLVLEVKQPKKLINFVVAALLALVLVLHLKKATKPSEGSKTQF</sequence>
<accession>A0A2I4GKR2</accession>
<evidence type="ECO:0000256" key="4">
    <source>
        <dbReference type="PROSITE-ProRule" id="PRU00285"/>
    </source>
</evidence>
<feature type="compositionally biased region" description="Basic and acidic residues" evidence="6">
    <location>
        <begin position="105"/>
        <end position="132"/>
    </location>
</feature>
<dbReference type="InterPro" id="IPR002068">
    <property type="entry name" value="A-crystallin/Hsp20_dom"/>
</dbReference>
<dbReference type="PANTHER" id="PTHR43670:SF107">
    <property type="entry name" value="17.8 KDA CLASS I HEAT SHOCK PROTEIN-LIKE"/>
    <property type="match status" value="1"/>
</dbReference>
<gene>
    <name evidence="9" type="primary">LOC109008736</name>
</gene>
<evidence type="ECO:0000256" key="3">
    <source>
        <dbReference type="ARBA" id="ARBA00022821"/>
    </source>
</evidence>
<dbReference type="OrthoDB" id="1431247at2759"/>
<comment type="subcellular location">
    <subcellularLocation>
        <location evidence="1">Cell membrane</location>
        <topology evidence="1">Single-pass membrane protein</topology>
    </subcellularLocation>
</comment>
<dbReference type="GeneID" id="109008736"/>
<feature type="compositionally biased region" description="Polar residues" evidence="6">
    <location>
        <begin position="205"/>
        <end position="217"/>
    </location>
</feature>
<dbReference type="GO" id="GO:0034605">
    <property type="term" value="P:cellular response to heat"/>
    <property type="evidence" value="ECO:0000318"/>
    <property type="project" value="GO_Central"/>
</dbReference>
<protein>
    <submittedName>
        <fullName evidence="9">Inactive protein RESTRICTED TEV MOVEMENT 2-like</fullName>
    </submittedName>
</protein>
<dbReference type="Pfam" id="PF00011">
    <property type="entry name" value="HSP20"/>
    <property type="match status" value="1"/>
</dbReference>
<dbReference type="PROSITE" id="PS01031">
    <property type="entry name" value="SHSP"/>
    <property type="match status" value="1"/>
</dbReference>
<dbReference type="GO" id="GO:0006952">
    <property type="term" value="P:defense response"/>
    <property type="evidence" value="ECO:0007669"/>
    <property type="project" value="UniProtKB-KW"/>
</dbReference>
<name>A0A2I4GKR2_JUGRE</name>
<evidence type="ECO:0000313" key="9">
    <source>
        <dbReference type="RefSeq" id="XP_018844484.1"/>
    </source>
</evidence>
<dbReference type="FunCoup" id="A0A2I4GKR2">
    <property type="interactions" value="95"/>
</dbReference>
<evidence type="ECO:0000256" key="7">
    <source>
        <dbReference type="SAM" id="Phobius"/>
    </source>
</evidence>
<dbReference type="SUPFAM" id="SSF49764">
    <property type="entry name" value="HSP20-like chaperones"/>
    <property type="match status" value="1"/>
</dbReference>
<evidence type="ECO:0000313" key="8">
    <source>
        <dbReference type="Proteomes" id="UP000235220"/>
    </source>
</evidence>
<keyword evidence="8" id="KW-1185">Reference proteome</keyword>
<evidence type="ECO:0000256" key="2">
    <source>
        <dbReference type="ARBA" id="ARBA00022475"/>
    </source>
</evidence>
<dbReference type="GO" id="GO:0005886">
    <property type="term" value="C:plasma membrane"/>
    <property type="evidence" value="ECO:0007669"/>
    <property type="project" value="UniProtKB-SubCell"/>
</dbReference>
<keyword evidence="7" id="KW-0812">Transmembrane</keyword>
<dbReference type="Gramene" id="Jr04_05570_p1">
    <property type="protein sequence ID" value="cds.Jr04_05570_p1"/>
    <property type="gene ID" value="Jr04_05570"/>
</dbReference>
<evidence type="ECO:0000256" key="6">
    <source>
        <dbReference type="SAM" id="MobiDB-lite"/>
    </source>
</evidence>
<proteinExistence type="inferred from homology"/>
<feature type="region of interest" description="Disordered" evidence="6">
    <location>
        <begin position="100"/>
        <end position="287"/>
    </location>
</feature>
<dbReference type="Gene3D" id="2.60.40.790">
    <property type="match status" value="1"/>
</dbReference>
<evidence type="ECO:0000256" key="5">
    <source>
        <dbReference type="RuleBase" id="RU003616"/>
    </source>
</evidence>
<dbReference type="InterPro" id="IPR008978">
    <property type="entry name" value="HSP20-like_chaperone"/>
</dbReference>
<feature type="compositionally biased region" description="Basic and acidic residues" evidence="6">
    <location>
        <begin position="192"/>
        <end position="204"/>
    </location>
</feature>
<dbReference type="PANTHER" id="PTHR43670">
    <property type="entry name" value="HEAT SHOCK PROTEIN 26"/>
    <property type="match status" value="1"/>
</dbReference>
<keyword evidence="7" id="KW-1133">Transmembrane helix</keyword>
<dbReference type="KEGG" id="jre:109008736"/>
<dbReference type="RefSeq" id="XP_018844484.1">
    <property type="nucleotide sequence ID" value="XM_018988939.2"/>
</dbReference>
<dbReference type="AlphaFoldDB" id="A0A2I4GKR2"/>
<dbReference type="CDD" id="cd06464">
    <property type="entry name" value="ACD_sHsps-like"/>
    <property type="match status" value="1"/>
</dbReference>